<name>A0A838L2F2_9SPHN</name>
<dbReference type="RefSeq" id="WP_160364802.1">
    <property type="nucleotide sequence ID" value="NZ_JACEIB010000001.1"/>
</dbReference>
<accession>A0A838L2F2</accession>
<dbReference type="EMBL" id="JACEIB010000001">
    <property type="protein sequence ID" value="MBA2932702.1"/>
    <property type="molecule type" value="Genomic_DNA"/>
</dbReference>
<keyword evidence="3" id="KW-1185">Reference proteome</keyword>
<reference evidence="2 3" key="1">
    <citation type="submission" date="2020-07" db="EMBL/GenBank/DDBJ databases">
        <authorList>
            <person name="Sun Q."/>
        </authorList>
    </citation>
    <scope>NUCLEOTIDE SEQUENCE [LARGE SCALE GENOMIC DNA]</scope>
    <source>
        <strain evidence="2 3">CGMCC 1.13654</strain>
    </source>
</reference>
<comment type="caution">
    <text evidence="2">The sequence shown here is derived from an EMBL/GenBank/DDBJ whole genome shotgun (WGS) entry which is preliminary data.</text>
</comment>
<keyword evidence="1" id="KW-0472">Membrane</keyword>
<evidence type="ECO:0000313" key="3">
    <source>
        <dbReference type="Proteomes" id="UP000570166"/>
    </source>
</evidence>
<dbReference type="AlphaFoldDB" id="A0A838L2F2"/>
<organism evidence="2 3">
    <name type="scientific">Sphingomonas chungangi</name>
    <dbReference type="NCBI Taxonomy" id="2683589"/>
    <lineage>
        <taxon>Bacteria</taxon>
        <taxon>Pseudomonadati</taxon>
        <taxon>Pseudomonadota</taxon>
        <taxon>Alphaproteobacteria</taxon>
        <taxon>Sphingomonadales</taxon>
        <taxon>Sphingomonadaceae</taxon>
        <taxon>Sphingomonas</taxon>
    </lineage>
</organism>
<keyword evidence="1" id="KW-1133">Transmembrane helix</keyword>
<evidence type="ECO:0000313" key="2">
    <source>
        <dbReference type="EMBL" id="MBA2932702.1"/>
    </source>
</evidence>
<keyword evidence="1" id="KW-0812">Transmembrane</keyword>
<evidence type="ECO:0000256" key="1">
    <source>
        <dbReference type="SAM" id="Phobius"/>
    </source>
</evidence>
<protein>
    <submittedName>
        <fullName evidence="2">Uncharacterized protein</fullName>
    </submittedName>
</protein>
<dbReference type="Proteomes" id="UP000570166">
    <property type="component" value="Unassembled WGS sequence"/>
</dbReference>
<sequence>MSTSTIVIIAVALILLAILLLVLARTGRKTPESPANEDGIAMVRPATELSPMADPLPEPTVAPGVPVSEIAPAPYPVVPDGPADPLTRMKGLGPKAEAVLNGIGIIQYAQIAAWSEADVARIDPQMGAFKGRIQRDRWVEQARYLAAGDTAGFEAVFGKLG</sequence>
<gene>
    <name evidence="2" type="ORF">HZF05_01210</name>
</gene>
<proteinExistence type="predicted"/>
<feature type="transmembrane region" description="Helical" evidence="1">
    <location>
        <begin position="6"/>
        <end position="24"/>
    </location>
</feature>